<keyword evidence="4" id="KW-1185">Reference proteome</keyword>
<dbReference type="PROSITE" id="PS50004">
    <property type="entry name" value="C2"/>
    <property type="match status" value="1"/>
</dbReference>
<feature type="non-terminal residue" evidence="3">
    <location>
        <position position="180"/>
    </location>
</feature>
<dbReference type="SUPFAM" id="SSF49562">
    <property type="entry name" value="C2 domain (Calcium/lipid-binding domain, CaLB)"/>
    <property type="match status" value="1"/>
</dbReference>
<organism evidence="3 4">
    <name type="scientific">Eubucco bourcierii</name>
    <name type="common">red-headed barbet</name>
    <dbReference type="NCBI Taxonomy" id="91767"/>
    <lineage>
        <taxon>Eukaryota</taxon>
        <taxon>Metazoa</taxon>
        <taxon>Chordata</taxon>
        <taxon>Craniata</taxon>
        <taxon>Vertebrata</taxon>
        <taxon>Euteleostomi</taxon>
        <taxon>Archelosauria</taxon>
        <taxon>Archosauria</taxon>
        <taxon>Dinosauria</taxon>
        <taxon>Saurischia</taxon>
        <taxon>Theropoda</taxon>
        <taxon>Coelurosauria</taxon>
        <taxon>Aves</taxon>
        <taxon>Neognathae</taxon>
        <taxon>Neoaves</taxon>
        <taxon>Telluraves</taxon>
        <taxon>Coraciimorphae</taxon>
        <taxon>Piciformes</taxon>
        <taxon>Ramphastidae</taxon>
        <taxon>Eubucco</taxon>
    </lineage>
</organism>
<name>A0A7K8X2Q8_9PICI</name>
<dbReference type="AlphaFoldDB" id="A0A7K8X2Q8"/>
<comment type="caution">
    <text evidence="3">The sequence shown here is derived from an EMBL/GenBank/DDBJ whole genome shotgun (WGS) entry which is preliminary data.</text>
</comment>
<dbReference type="InterPro" id="IPR035892">
    <property type="entry name" value="C2_domain_sf"/>
</dbReference>
<evidence type="ECO:0000256" key="1">
    <source>
        <dbReference type="ARBA" id="ARBA00022729"/>
    </source>
</evidence>
<protein>
    <submittedName>
        <fullName evidence="3">PERF protein</fullName>
    </submittedName>
</protein>
<keyword evidence="1" id="KW-0732">Signal</keyword>
<dbReference type="SMART" id="SM00239">
    <property type="entry name" value="C2"/>
    <property type="match status" value="1"/>
</dbReference>
<dbReference type="GO" id="GO:0016020">
    <property type="term" value="C:membrane"/>
    <property type="evidence" value="ECO:0007669"/>
    <property type="project" value="TreeGrafter"/>
</dbReference>
<dbReference type="PANTHER" id="PTHR46096">
    <property type="entry name" value="PERFORIN-1"/>
    <property type="match status" value="1"/>
</dbReference>
<dbReference type="PANTHER" id="PTHR46096:SF3">
    <property type="entry name" value="PERFORIN-1"/>
    <property type="match status" value="1"/>
</dbReference>
<feature type="domain" description="C2" evidence="2">
    <location>
        <begin position="7"/>
        <end position="129"/>
    </location>
</feature>
<dbReference type="Gene3D" id="2.60.40.150">
    <property type="entry name" value="C2 domain"/>
    <property type="match status" value="1"/>
</dbReference>
<dbReference type="InterPro" id="IPR052784">
    <property type="entry name" value="Perforin-1_pore-forming"/>
</dbReference>
<evidence type="ECO:0000313" key="4">
    <source>
        <dbReference type="Proteomes" id="UP000583613"/>
    </source>
</evidence>
<dbReference type="EMBL" id="VWZE01002030">
    <property type="protein sequence ID" value="NXF85521.1"/>
    <property type="molecule type" value="Genomic_DNA"/>
</dbReference>
<accession>A0A7K8X2Q8</accession>
<sequence>PCSCLCPSSALRTAECCSPHRGAASLRLLLGSGRGWSGDHLSATDAYVRATFGGHGGHGARSSTLWNRQRPDWGGQALDLGVVRLPPEGAQLRVEVWDEDQGWDDDLLGSCQLPLVAAVPTRGGAKRPRAAVCFAGSGRLELSYLLLCGPSLGGGSCHDYVPQPPPHAGGLQSSSRWPPA</sequence>
<feature type="non-terminal residue" evidence="3">
    <location>
        <position position="1"/>
    </location>
</feature>
<evidence type="ECO:0000259" key="2">
    <source>
        <dbReference type="PROSITE" id="PS50004"/>
    </source>
</evidence>
<dbReference type="GO" id="GO:0022829">
    <property type="term" value="F:wide pore channel activity"/>
    <property type="evidence" value="ECO:0007669"/>
    <property type="project" value="TreeGrafter"/>
</dbReference>
<dbReference type="GO" id="GO:0001771">
    <property type="term" value="P:immunological synapse formation"/>
    <property type="evidence" value="ECO:0007669"/>
    <property type="project" value="TreeGrafter"/>
</dbReference>
<gene>
    <name evidence="3" type="primary">Prf1</name>
    <name evidence="3" type="ORF">EUBBOU_R15071</name>
</gene>
<dbReference type="GO" id="GO:0051607">
    <property type="term" value="P:defense response to virus"/>
    <property type="evidence" value="ECO:0007669"/>
    <property type="project" value="TreeGrafter"/>
</dbReference>
<proteinExistence type="predicted"/>
<dbReference type="OrthoDB" id="1366754at2759"/>
<dbReference type="InterPro" id="IPR000008">
    <property type="entry name" value="C2_dom"/>
</dbReference>
<dbReference type="Proteomes" id="UP000583613">
    <property type="component" value="Unassembled WGS sequence"/>
</dbReference>
<dbReference type="Pfam" id="PF00168">
    <property type="entry name" value="C2"/>
    <property type="match status" value="1"/>
</dbReference>
<evidence type="ECO:0000313" key="3">
    <source>
        <dbReference type="EMBL" id="NXF85521.1"/>
    </source>
</evidence>
<reference evidence="3 4" key="1">
    <citation type="submission" date="2019-09" db="EMBL/GenBank/DDBJ databases">
        <title>Bird 10,000 Genomes (B10K) Project - Family phase.</title>
        <authorList>
            <person name="Zhang G."/>
        </authorList>
    </citation>
    <scope>NUCLEOTIDE SEQUENCE [LARGE SCALE GENOMIC DNA]</scope>
    <source>
        <strain evidence="3">B10K-DU-001-04</strain>
        <tissue evidence="3">Muscle</tissue>
    </source>
</reference>
<dbReference type="GO" id="GO:0001913">
    <property type="term" value="P:T cell mediated cytotoxicity"/>
    <property type="evidence" value="ECO:0007669"/>
    <property type="project" value="TreeGrafter"/>
</dbReference>